<dbReference type="Proteomes" id="UP000095767">
    <property type="component" value="Unassembled WGS sequence"/>
</dbReference>
<gene>
    <name evidence="1" type="ORF">BAE44_0011172</name>
</gene>
<accession>A0A1E5VRS3</accession>
<name>A0A1E5VRS3_9POAL</name>
<keyword evidence="2" id="KW-1185">Reference proteome</keyword>
<dbReference type="AlphaFoldDB" id="A0A1E5VRS3"/>
<organism evidence="1 2">
    <name type="scientific">Dichanthelium oligosanthes</name>
    <dbReference type="NCBI Taxonomy" id="888268"/>
    <lineage>
        <taxon>Eukaryota</taxon>
        <taxon>Viridiplantae</taxon>
        <taxon>Streptophyta</taxon>
        <taxon>Embryophyta</taxon>
        <taxon>Tracheophyta</taxon>
        <taxon>Spermatophyta</taxon>
        <taxon>Magnoliopsida</taxon>
        <taxon>Liliopsida</taxon>
        <taxon>Poales</taxon>
        <taxon>Poaceae</taxon>
        <taxon>PACMAD clade</taxon>
        <taxon>Panicoideae</taxon>
        <taxon>Panicodae</taxon>
        <taxon>Paniceae</taxon>
        <taxon>Dichantheliinae</taxon>
        <taxon>Dichanthelium</taxon>
    </lineage>
</organism>
<dbReference type="PANTHER" id="PTHR33026:SF7">
    <property type="entry name" value="OS03G0100275 PROTEIN"/>
    <property type="match status" value="1"/>
</dbReference>
<comment type="caution">
    <text evidence="1">The sequence shown here is derived from an EMBL/GenBank/DDBJ whole genome shotgun (WGS) entry which is preliminary data.</text>
</comment>
<dbReference type="EMBL" id="LWDX02031582">
    <property type="protein sequence ID" value="OEL27809.1"/>
    <property type="molecule type" value="Genomic_DNA"/>
</dbReference>
<proteinExistence type="predicted"/>
<evidence type="ECO:0000313" key="1">
    <source>
        <dbReference type="EMBL" id="OEL27809.1"/>
    </source>
</evidence>
<protein>
    <submittedName>
        <fullName evidence="1">Uncharacterized protein</fullName>
    </submittedName>
</protein>
<sequence length="215" mass="24040">MDPPSPASSVTSASSADEMFVVALHLEGPPLVPPLKYSPRWHEETLSYLHALNAREEARMRDLEFRGIHRVDAEGNVIGVQLPAKFLDPIGVSTSERLLPTPSSMKSPAWHLEAITCAQALHDRLDAEDRAKGTNAEEKRMWVEPALVLLGPLKAAGLTGVKVLWTFFERRVQPLKARVHPLFRYFGIGDLTRVSPEVLEPAEVRSRVRTVIKRR</sequence>
<dbReference type="PANTHER" id="PTHR33026">
    <property type="entry name" value="OS06G0360600 PROTEIN"/>
    <property type="match status" value="1"/>
</dbReference>
<evidence type="ECO:0000313" key="2">
    <source>
        <dbReference type="Proteomes" id="UP000095767"/>
    </source>
</evidence>
<reference evidence="1 2" key="1">
    <citation type="submission" date="2016-09" db="EMBL/GenBank/DDBJ databases">
        <title>The draft genome of Dichanthelium oligosanthes: A C3 panicoid grass species.</title>
        <authorList>
            <person name="Studer A.J."/>
            <person name="Schnable J.C."/>
            <person name="Brutnell T.P."/>
        </authorList>
    </citation>
    <scope>NUCLEOTIDE SEQUENCE [LARGE SCALE GENOMIC DNA]</scope>
    <source>
        <strain evidence="2">cv. Kellogg 1175</strain>
        <tissue evidence="1">Leaf</tissue>
    </source>
</reference>